<name>A0A2K3PWP4_9HYPO</name>
<dbReference type="Proteomes" id="UP000236621">
    <property type="component" value="Unassembled WGS sequence"/>
</dbReference>
<feature type="compositionally biased region" description="Low complexity" evidence="1">
    <location>
        <begin position="13"/>
        <end position="65"/>
    </location>
</feature>
<proteinExistence type="predicted"/>
<evidence type="ECO:0000256" key="1">
    <source>
        <dbReference type="SAM" id="MobiDB-lite"/>
    </source>
</evidence>
<feature type="region of interest" description="Disordered" evidence="1">
    <location>
        <begin position="1"/>
        <end position="111"/>
    </location>
</feature>
<protein>
    <recommendedName>
        <fullName evidence="4">Chromo domain-containing protein</fullName>
    </recommendedName>
</protein>
<evidence type="ECO:0000313" key="2">
    <source>
        <dbReference type="EMBL" id="PNY19709.1"/>
    </source>
</evidence>
<comment type="caution">
    <text evidence="2">The sequence shown here is derived from an EMBL/GenBank/DDBJ whole genome shotgun (WGS) entry which is preliminary data.</text>
</comment>
<sequence length="284" mass="31205">MDRITLKKTYRWPSPSRGRSSQQPGVSWNFPFSSASPSPASSGSCDSVTSSESGSPCESSESISEPDLGKPAIVSGAPVIETTGPETEREGTPPGLVESPAPTTGSAMDADRVQTLFSEYEGSLEDKLSHANAAFQHLKMHCLQRFADNATLEADCPEPQQQTPSEAITACEQPQVTQPRRTQRRRTAAPCAAGTAQHRVQKKRASSSRSQEYEFLRLGEAREAPNGSIEYKVIWAPTWVTVDYLRGQRSFEEAEELVVKEFDRATWEREVRKSGYLGTDSETE</sequence>
<evidence type="ECO:0000313" key="3">
    <source>
        <dbReference type="Proteomes" id="UP000236621"/>
    </source>
</evidence>
<feature type="region of interest" description="Disordered" evidence="1">
    <location>
        <begin position="172"/>
        <end position="208"/>
    </location>
</feature>
<feature type="compositionally biased region" description="Basic residues" evidence="1">
    <location>
        <begin position="1"/>
        <end position="10"/>
    </location>
</feature>
<keyword evidence="3" id="KW-1185">Reference proteome</keyword>
<reference evidence="2 3" key="1">
    <citation type="submission" date="2017-08" db="EMBL/GenBank/DDBJ databases">
        <title>Harnessing the power of phylogenomics to disentangle the directionality and signatures of interkingdom host jumping in the parasitic fungal genus Tolypocladium.</title>
        <authorList>
            <person name="Quandt C.A."/>
            <person name="Patterson W."/>
            <person name="Spatafora J.W."/>
        </authorList>
    </citation>
    <scope>NUCLEOTIDE SEQUENCE [LARGE SCALE GENOMIC DNA]</scope>
    <source>
        <strain evidence="2 3">CBS 113982</strain>
    </source>
</reference>
<accession>A0A2K3PWP4</accession>
<dbReference type="OrthoDB" id="4868140at2759"/>
<gene>
    <name evidence="2" type="ORF">TCAP_07481</name>
</gene>
<evidence type="ECO:0008006" key="4">
    <source>
        <dbReference type="Google" id="ProtNLM"/>
    </source>
</evidence>
<dbReference type="AlphaFoldDB" id="A0A2K3PWP4"/>
<dbReference type="EMBL" id="NRSZ01001293">
    <property type="protein sequence ID" value="PNY19709.1"/>
    <property type="molecule type" value="Genomic_DNA"/>
</dbReference>
<organism evidence="2 3">
    <name type="scientific">Tolypocladium capitatum</name>
    <dbReference type="NCBI Taxonomy" id="45235"/>
    <lineage>
        <taxon>Eukaryota</taxon>
        <taxon>Fungi</taxon>
        <taxon>Dikarya</taxon>
        <taxon>Ascomycota</taxon>
        <taxon>Pezizomycotina</taxon>
        <taxon>Sordariomycetes</taxon>
        <taxon>Hypocreomycetidae</taxon>
        <taxon>Hypocreales</taxon>
        <taxon>Ophiocordycipitaceae</taxon>
        <taxon>Tolypocladium</taxon>
    </lineage>
</organism>